<dbReference type="Proteomes" id="UP000245288">
    <property type="component" value="Unassembled WGS sequence"/>
</dbReference>
<dbReference type="EMBL" id="JRFU01000143">
    <property type="protein sequence ID" value="PWE85938.1"/>
    <property type="molecule type" value="Genomic_DNA"/>
</dbReference>
<name>A0A2V1JU09_EUBRA</name>
<comment type="caution">
    <text evidence="6">The sequence shown here is derived from an EMBL/GenBank/DDBJ whole genome shotgun (WGS) entry which is preliminary data.</text>
</comment>
<evidence type="ECO:0000256" key="3">
    <source>
        <dbReference type="ARBA" id="ARBA00023125"/>
    </source>
</evidence>
<dbReference type="Gene3D" id="3.40.190.10">
    <property type="entry name" value="Periplasmic binding protein-like II"/>
    <property type="match status" value="2"/>
</dbReference>
<keyword evidence="2" id="KW-0805">Transcription regulation</keyword>
<evidence type="ECO:0000313" key="7">
    <source>
        <dbReference type="Proteomes" id="UP000245288"/>
    </source>
</evidence>
<dbReference type="GO" id="GO:0003677">
    <property type="term" value="F:DNA binding"/>
    <property type="evidence" value="ECO:0007669"/>
    <property type="project" value="UniProtKB-KW"/>
</dbReference>
<evidence type="ECO:0000313" key="6">
    <source>
        <dbReference type="EMBL" id="PWE85938.1"/>
    </source>
</evidence>
<dbReference type="Gene3D" id="1.10.10.10">
    <property type="entry name" value="Winged helix-like DNA-binding domain superfamily/Winged helix DNA-binding domain"/>
    <property type="match status" value="1"/>
</dbReference>
<dbReference type="InterPro" id="IPR036390">
    <property type="entry name" value="WH_DNA-bd_sf"/>
</dbReference>
<feature type="domain" description="HTH lysR-type" evidence="5">
    <location>
        <begin position="1"/>
        <end position="58"/>
    </location>
</feature>
<keyword evidence="4" id="KW-0804">Transcription</keyword>
<proteinExistence type="inferred from homology"/>
<dbReference type="PROSITE" id="PS50931">
    <property type="entry name" value="HTH_LYSR"/>
    <property type="match status" value="1"/>
</dbReference>
<evidence type="ECO:0000259" key="5">
    <source>
        <dbReference type="PROSITE" id="PS50931"/>
    </source>
</evidence>
<dbReference type="AlphaFoldDB" id="A0A2V1JU09"/>
<evidence type="ECO:0000256" key="4">
    <source>
        <dbReference type="ARBA" id="ARBA00023163"/>
    </source>
</evidence>
<dbReference type="PANTHER" id="PTHR30346">
    <property type="entry name" value="TRANSCRIPTIONAL DUAL REGULATOR HCAR-RELATED"/>
    <property type="match status" value="1"/>
</dbReference>
<evidence type="ECO:0000256" key="2">
    <source>
        <dbReference type="ARBA" id="ARBA00023015"/>
    </source>
</evidence>
<dbReference type="CDD" id="cd05466">
    <property type="entry name" value="PBP2_LTTR_substrate"/>
    <property type="match status" value="1"/>
</dbReference>
<dbReference type="InterPro" id="IPR000847">
    <property type="entry name" value="LysR_HTH_N"/>
</dbReference>
<dbReference type="GO" id="GO:0032993">
    <property type="term" value="C:protein-DNA complex"/>
    <property type="evidence" value="ECO:0007669"/>
    <property type="project" value="TreeGrafter"/>
</dbReference>
<organism evidence="6 7">
    <name type="scientific">Eubacterium ramulus</name>
    <dbReference type="NCBI Taxonomy" id="39490"/>
    <lineage>
        <taxon>Bacteria</taxon>
        <taxon>Bacillati</taxon>
        <taxon>Bacillota</taxon>
        <taxon>Clostridia</taxon>
        <taxon>Eubacteriales</taxon>
        <taxon>Eubacteriaceae</taxon>
        <taxon>Eubacterium</taxon>
    </lineage>
</organism>
<accession>A0A2V1JU09</accession>
<dbReference type="SUPFAM" id="SSF53850">
    <property type="entry name" value="Periplasmic binding protein-like II"/>
    <property type="match status" value="1"/>
</dbReference>
<dbReference type="OrthoDB" id="9803714at2"/>
<dbReference type="InterPro" id="IPR036388">
    <property type="entry name" value="WH-like_DNA-bd_sf"/>
</dbReference>
<reference evidence="6 7" key="1">
    <citation type="submission" date="2014-09" db="EMBL/GenBank/DDBJ databases">
        <title>Butyrate-producing bacteria isolated from human gut.</title>
        <authorList>
            <person name="Zhang Q."/>
            <person name="Zhao L."/>
        </authorList>
    </citation>
    <scope>NUCLEOTIDE SEQUENCE [LARGE SCALE GENOMIC DNA]</scope>
    <source>
        <strain evidence="6 7">21</strain>
    </source>
</reference>
<dbReference type="SUPFAM" id="SSF46785">
    <property type="entry name" value="Winged helix' DNA-binding domain"/>
    <property type="match status" value="1"/>
</dbReference>
<dbReference type="GO" id="GO:0003700">
    <property type="term" value="F:DNA-binding transcription factor activity"/>
    <property type="evidence" value="ECO:0007669"/>
    <property type="project" value="InterPro"/>
</dbReference>
<dbReference type="RefSeq" id="WP_109216341.1">
    <property type="nucleotide sequence ID" value="NZ_CABMEW010000016.1"/>
</dbReference>
<dbReference type="Pfam" id="PF03466">
    <property type="entry name" value="LysR_substrate"/>
    <property type="match status" value="1"/>
</dbReference>
<comment type="similarity">
    <text evidence="1">Belongs to the LysR transcriptional regulatory family.</text>
</comment>
<dbReference type="PANTHER" id="PTHR30346:SF28">
    <property type="entry name" value="HTH-TYPE TRANSCRIPTIONAL REGULATOR CYNR"/>
    <property type="match status" value="1"/>
</dbReference>
<evidence type="ECO:0000256" key="1">
    <source>
        <dbReference type="ARBA" id="ARBA00009437"/>
    </source>
</evidence>
<keyword evidence="3" id="KW-0238">DNA-binding</keyword>
<protein>
    <recommendedName>
        <fullName evidence="5">HTH lysR-type domain-containing protein</fullName>
    </recommendedName>
</protein>
<gene>
    <name evidence="6" type="ORF">LG34_12835</name>
</gene>
<dbReference type="InterPro" id="IPR005119">
    <property type="entry name" value="LysR_subst-bd"/>
</dbReference>
<dbReference type="Pfam" id="PF00126">
    <property type="entry name" value="HTH_1"/>
    <property type="match status" value="1"/>
</dbReference>
<keyword evidence="7" id="KW-1185">Reference proteome</keyword>
<sequence>MTTKTLEYFLVVVKHLNISKAAKELFISQPALSKQISQLEAELGVSLFDRTKHSLKLTYAGEVLLSETNELFNKREELLQRVRAAGNVSENDLHLCHMPGALNYHVADVLAQFQSRYPEIDLKLTGSLPSQIFSDLLNGKIDAGIILATTTTCPEPLQMQTLHEAQLSLAVPKGHKYADYEQISFHDISNETLLYLSEQEAPVQHALLPFFLHGSHRDYHNRIEYLPNMETVVSLVRANRGVAFIARDYCAASLENLILIPIADAMPISLNLVYNPKHISGQLKKLQKMMGDLS</sequence>
<dbReference type="FunFam" id="1.10.10.10:FF:000001">
    <property type="entry name" value="LysR family transcriptional regulator"/>
    <property type="match status" value="1"/>
</dbReference>
<dbReference type="PRINTS" id="PR00039">
    <property type="entry name" value="HTHLYSR"/>
</dbReference>